<proteinExistence type="inferred from homology"/>
<dbReference type="InterPro" id="IPR051496">
    <property type="entry name" value="H-rev107_PLA/AT"/>
</dbReference>
<comment type="caution">
    <text evidence="7">The sequence shown here is derived from an EMBL/GenBank/DDBJ whole genome shotgun (WGS) entry which is preliminary data.</text>
</comment>
<dbReference type="EMBL" id="JAWDGP010004107">
    <property type="protein sequence ID" value="KAK3767783.1"/>
    <property type="molecule type" value="Genomic_DNA"/>
</dbReference>
<evidence type="ECO:0000256" key="4">
    <source>
        <dbReference type="ARBA" id="ARBA00023098"/>
    </source>
</evidence>
<organism evidence="7 8">
    <name type="scientific">Elysia crispata</name>
    <name type="common">lettuce slug</name>
    <dbReference type="NCBI Taxonomy" id="231223"/>
    <lineage>
        <taxon>Eukaryota</taxon>
        <taxon>Metazoa</taxon>
        <taxon>Spiralia</taxon>
        <taxon>Lophotrochozoa</taxon>
        <taxon>Mollusca</taxon>
        <taxon>Gastropoda</taxon>
        <taxon>Heterobranchia</taxon>
        <taxon>Euthyneura</taxon>
        <taxon>Panpulmonata</taxon>
        <taxon>Sacoglossa</taxon>
        <taxon>Placobranchoidea</taxon>
        <taxon>Plakobranchidae</taxon>
        <taxon>Elysia</taxon>
    </lineage>
</organism>
<name>A0AAE0ZE62_9GAST</name>
<dbReference type="GO" id="GO:0008970">
    <property type="term" value="F:phospholipase A1 activity"/>
    <property type="evidence" value="ECO:0007669"/>
    <property type="project" value="TreeGrafter"/>
</dbReference>
<evidence type="ECO:0000256" key="1">
    <source>
        <dbReference type="ARBA" id="ARBA00007824"/>
    </source>
</evidence>
<dbReference type="InterPro" id="IPR007053">
    <property type="entry name" value="LRAT_dom"/>
</dbReference>
<protein>
    <recommendedName>
        <fullName evidence="6">LRAT domain-containing protein</fullName>
    </recommendedName>
</protein>
<keyword evidence="5" id="KW-1133">Transmembrane helix</keyword>
<reference evidence="7" key="1">
    <citation type="journal article" date="2023" name="G3 (Bethesda)">
        <title>A reference genome for the long-term kleptoplast-retaining sea slug Elysia crispata morphotype clarki.</title>
        <authorList>
            <person name="Eastman K.E."/>
            <person name="Pendleton A.L."/>
            <person name="Shaikh M.A."/>
            <person name="Suttiyut T."/>
            <person name="Ogas R."/>
            <person name="Tomko P."/>
            <person name="Gavelis G."/>
            <person name="Widhalm J.R."/>
            <person name="Wisecaver J.H."/>
        </authorList>
    </citation>
    <scope>NUCLEOTIDE SEQUENCE</scope>
    <source>
        <strain evidence="7">ECLA1</strain>
    </source>
</reference>
<evidence type="ECO:0000313" key="8">
    <source>
        <dbReference type="Proteomes" id="UP001283361"/>
    </source>
</evidence>
<comment type="similarity">
    <text evidence="1">Belongs to the H-rev107 family.</text>
</comment>
<evidence type="ECO:0000256" key="2">
    <source>
        <dbReference type="ARBA" id="ARBA00022679"/>
    </source>
</evidence>
<feature type="non-terminal residue" evidence="7">
    <location>
        <position position="221"/>
    </location>
</feature>
<keyword evidence="8" id="KW-1185">Reference proteome</keyword>
<dbReference type="PANTHER" id="PTHR13943">
    <property type="entry name" value="HRAS-LIKE SUPPRESSOR - RELATED"/>
    <property type="match status" value="1"/>
</dbReference>
<keyword evidence="5" id="KW-0472">Membrane</keyword>
<dbReference type="PANTHER" id="PTHR13943:SF77">
    <property type="entry name" value="LRAT DOMAIN-CONTAINING PROTEIN"/>
    <property type="match status" value="1"/>
</dbReference>
<evidence type="ECO:0000313" key="7">
    <source>
        <dbReference type="EMBL" id="KAK3767783.1"/>
    </source>
</evidence>
<keyword evidence="3" id="KW-0378">Hydrolase</keyword>
<dbReference type="Gene3D" id="3.90.1720.10">
    <property type="entry name" value="endopeptidase domain like (from Nostoc punctiforme)"/>
    <property type="match status" value="1"/>
</dbReference>
<dbReference type="GO" id="GO:0070292">
    <property type="term" value="P:N-acylphosphatidylethanolamine metabolic process"/>
    <property type="evidence" value="ECO:0007669"/>
    <property type="project" value="TreeGrafter"/>
</dbReference>
<accession>A0AAE0ZE62</accession>
<dbReference type="Pfam" id="PF04970">
    <property type="entry name" value="LRAT"/>
    <property type="match status" value="1"/>
</dbReference>
<keyword evidence="4" id="KW-0443">Lipid metabolism</keyword>
<dbReference type="GO" id="GO:0004623">
    <property type="term" value="F:phospholipase A2 activity"/>
    <property type="evidence" value="ECO:0007669"/>
    <property type="project" value="TreeGrafter"/>
</dbReference>
<keyword evidence="2" id="KW-0808">Transferase</keyword>
<dbReference type="AlphaFoldDB" id="A0AAE0ZE62"/>
<dbReference type="GO" id="GO:0016410">
    <property type="term" value="F:N-acyltransferase activity"/>
    <property type="evidence" value="ECO:0007669"/>
    <property type="project" value="TreeGrafter"/>
</dbReference>
<gene>
    <name evidence="7" type="ORF">RRG08_011759</name>
</gene>
<dbReference type="PROSITE" id="PS51934">
    <property type="entry name" value="LRAT"/>
    <property type="match status" value="1"/>
</dbReference>
<dbReference type="Proteomes" id="UP001283361">
    <property type="component" value="Unassembled WGS sequence"/>
</dbReference>
<feature type="domain" description="LRAT" evidence="6">
    <location>
        <begin position="72"/>
        <end position="190"/>
    </location>
</feature>
<feature type="transmembrane region" description="Helical" evidence="5">
    <location>
        <begin position="191"/>
        <end position="216"/>
    </location>
</feature>
<keyword evidence="5" id="KW-0812">Transmembrane</keyword>
<evidence type="ECO:0000256" key="3">
    <source>
        <dbReference type="ARBA" id="ARBA00022801"/>
    </source>
</evidence>
<evidence type="ECO:0000256" key="5">
    <source>
        <dbReference type="SAM" id="Phobius"/>
    </source>
</evidence>
<dbReference type="GO" id="GO:0005737">
    <property type="term" value="C:cytoplasm"/>
    <property type="evidence" value="ECO:0007669"/>
    <property type="project" value="TreeGrafter"/>
</dbReference>
<evidence type="ECO:0000259" key="6">
    <source>
        <dbReference type="PROSITE" id="PS51934"/>
    </source>
</evidence>
<sequence>GCGGSQIKNLNQPARTISKIVKFLGFWGLRFPDHYTEDLNMSSFSSSTSLQKRIRIYKEEDLRVYNIAPGSRLEVERSYYNHWAVYLGDGKVCHLTVIKQQGTKGSQASSTALNTKNAIVLVESFSDMMDGDDAKVYVNNAADEKWEPLPSEQVVARAESKQGQSQYGLLDYNCESFVNWCRYDKAESDQVTIGSVVAMGTYVVILGGAALGILSVSARRT</sequence>